<proteinExistence type="predicted"/>
<reference evidence="2" key="1">
    <citation type="submission" date="2016-11" db="UniProtKB">
        <authorList>
            <consortium name="WormBaseParasite"/>
        </authorList>
    </citation>
    <scope>IDENTIFICATION</scope>
</reference>
<dbReference type="Proteomes" id="UP000095280">
    <property type="component" value="Unplaced"/>
</dbReference>
<dbReference type="WBParaSite" id="maker-uti_cns_0005288-snap-gene-0.3-mRNA-1">
    <property type="protein sequence ID" value="maker-uti_cns_0005288-snap-gene-0.3-mRNA-1"/>
    <property type="gene ID" value="maker-uti_cns_0005288-snap-gene-0.3"/>
</dbReference>
<evidence type="ECO:0000313" key="1">
    <source>
        <dbReference type="Proteomes" id="UP000095280"/>
    </source>
</evidence>
<accession>A0A1I8HAN0</accession>
<sequence>SAGSAPFLCPNRLALPDQVPVGSCHTAELSLTSCCDWRVELSISLAYCAEQVGNRFVTLATDQIPFALTPRLSLDARCSKPVLVKFAPRRSGFYLAEVLVQVASGASALPGCSRTVSLEAGGIGLRLVTPSGGQVTFDPPQSDLPVKQQQQQMSQSRLVQLQNLSPEPATVLALLTCDSQAADDDVKFAFESAESAADVAEVQGDGRAIRLTVPGHSLAPLRLVCRRRRLGDSAAAAAAAFDSRGRPPPVTGRLSIRLPPDHRDLLTAPLVALPPVATDSLLNSCRRSVDAGSSTPAAPTASRRRWLPLLIAWFGPALLWIRGTRNTWCWCLSSFLFRIYASCFPQSAAPLPATAAPIIARLELRHPNFRLEPSWLRQVEFPPGCRRVSVSVIYSPDSEPGPHTTRLLVRLPGANFHVHLLGWGGAPQLAPMKTAFGVVNTGWPAFYWYGEPARQGVLKQMPHFDLSGISGVIAVIGVIGVRCSCYIREGWLTDFAALSRPCCSENGTREAAVRSTFGVAASQASFRARVCAADKLCVTVKDMASCLESLASPSSPPSASLVELHCCMLLTSSTLRCCSSSSWRKSVRSIRFATRSCSVNSRTLLADSFLQLCCAVTGSLEKMHRHVEVPMAERVRFLGPLCLSRCFWKRTAHTKKGPKSVQQTWCQYLRWLTIADPAVDVISRQYDREIDSMTHRHQSQLCASFHRTSLDGAFVGADLEVGFDFDFEVDVEFDFDLPTTAVVFFPKFGACTIRLCRWRPCSAKRRARLVGDSSAYHEAQSGQVCAGSRRRSSQRLDSNDGGAAGCSPTYTWTQQWLARGSTLVAGRESDHRLWCRYRHRSDVGLGTVMQRPSKGCRSSKQRLGRSLSRRWWRAGRVTTDCGVAAVIGVDVSLGTVMQRPSKGCRSSKQRLGRSLSRRWWRAGRVTTDCGVAAVIAVDVGPGIPLSHCHGRQQTLRIAQLRMGQQSYFCVGDDTNATKLWQPHMNRVAEVAQVAEGIACEYSERVDGRENWQYEQSEPNLLTLTFDGLHSAESEIRRSVTFDGHEACRILTSGSENSYCPTGFQSGTVPSDLPAFRSTKHDIWKGHQPHFKLVPSEIAEVTQWTHFMALDVDGQPDAEQRLIDLMLKPVQVRTISFSSVRLLGLHQE</sequence>
<protein>
    <submittedName>
        <fullName evidence="2">SHR-BD domain-containing protein</fullName>
    </submittedName>
</protein>
<organism evidence="1 2">
    <name type="scientific">Macrostomum lignano</name>
    <dbReference type="NCBI Taxonomy" id="282301"/>
    <lineage>
        <taxon>Eukaryota</taxon>
        <taxon>Metazoa</taxon>
        <taxon>Spiralia</taxon>
        <taxon>Lophotrochozoa</taxon>
        <taxon>Platyhelminthes</taxon>
        <taxon>Rhabditophora</taxon>
        <taxon>Macrostomorpha</taxon>
        <taxon>Macrostomida</taxon>
        <taxon>Macrostomidae</taxon>
        <taxon>Macrostomum</taxon>
    </lineage>
</organism>
<name>A0A1I8HAN0_9PLAT</name>
<evidence type="ECO:0000313" key="2">
    <source>
        <dbReference type="WBParaSite" id="maker-uti_cns_0005288-snap-gene-0.3-mRNA-1"/>
    </source>
</evidence>
<keyword evidence="1" id="KW-1185">Reference proteome</keyword>
<dbReference type="AlphaFoldDB" id="A0A1I8HAN0"/>